<evidence type="ECO:0000313" key="6">
    <source>
        <dbReference type="EMBL" id="MDR6241607.1"/>
    </source>
</evidence>
<dbReference type="Pfam" id="PF09339">
    <property type="entry name" value="HTH_IclR"/>
    <property type="match status" value="1"/>
</dbReference>
<protein>
    <submittedName>
        <fullName evidence="6">DNA-binding IclR family transcriptional regulator</fullName>
    </submittedName>
</protein>
<dbReference type="GO" id="GO:0003677">
    <property type="term" value="F:DNA binding"/>
    <property type="evidence" value="ECO:0007669"/>
    <property type="project" value="UniProtKB-KW"/>
</dbReference>
<evidence type="ECO:0000313" key="7">
    <source>
        <dbReference type="Proteomes" id="UP001185092"/>
    </source>
</evidence>
<dbReference type="InterPro" id="IPR036390">
    <property type="entry name" value="WH_DNA-bd_sf"/>
</dbReference>
<comment type="caution">
    <text evidence="6">The sequence shown here is derived from an EMBL/GenBank/DDBJ whole genome shotgun (WGS) entry which is preliminary data.</text>
</comment>
<dbReference type="GO" id="GO:0045892">
    <property type="term" value="P:negative regulation of DNA-templated transcription"/>
    <property type="evidence" value="ECO:0007669"/>
    <property type="project" value="TreeGrafter"/>
</dbReference>
<evidence type="ECO:0000259" key="4">
    <source>
        <dbReference type="PROSITE" id="PS51077"/>
    </source>
</evidence>
<dbReference type="PROSITE" id="PS51077">
    <property type="entry name" value="HTH_ICLR"/>
    <property type="match status" value="1"/>
</dbReference>
<evidence type="ECO:0000259" key="5">
    <source>
        <dbReference type="PROSITE" id="PS51078"/>
    </source>
</evidence>
<organism evidence="6 7">
    <name type="scientific">Aureibacter tunicatorum</name>
    <dbReference type="NCBI Taxonomy" id="866807"/>
    <lineage>
        <taxon>Bacteria</taxon>
        <taxon>Pseudomonadati</taxon>
        <taxon>Bacteroidota</taxon>
        <taxon>Cytophagia</taxon>
        <taxon>Cytophagales</taxon>
        <taxon>Persicobacteraceae</taxon>
        <taxon>Aureibacter</taxon>
    </lineage>
</organism>
<dbReference type="Pfam" id="PF01614">
    <property type="entry name" value="IclR_C"/>
    <property type="match status" value="1"/>
</dbReference>
<dbReference type="GO" id="GO:0003700">
    <property type="term" value="F:DNA-binding transcription factor activity"/>
    <property type="evidence" value="ECO:0007669"/>
    <property type="project" value="TreeGrafter"/>
</dbReference>
<reference evidence="6" key="1">
    <citation type="submission" date="2023-07" db="EMBL/GenBank/DDBJ databases">
        <title>Genomic Encyclopedia of Type Strains, Phase IV (KMG-IV): sequencing the most valuable type-strain genomes for metagenomic binning, comparative biology and taxonomic classification.</title>
        <authorList>
            <person name="Goeker M."/>
        </authorList>
    </citation>
    <scope>NUCLEOTIDE SEQUENCE</scope>
    <source>
        <strain evidence="6">DSM 26174</strain>
    </source>
</reference>
<dbReference type="Gene3D" id="1.10.10.10">
    <property type="entry name" value="Winged helix-like DNA-binding domain superfamily/Winged helix DNA-binding domain"/>
    <property type="match status" value="1"/>
</dbReference>
<dbReference type="Gene3D" id="3.30.450.40">
    <property type="match status" value="1"/>
</dbReference>
<dbReference type="RefSeq" id="WP_309942532.1">
    <property type="nucleotide sequence ID" value="NZ_AP025307.1"/>
</dbReference>
<keyword evidence="7" id="KW-1185">Reference proteome</keyword>
<dbReference type="SMART" id="SM00346">
    <property type="entry name" value="HTH_ICLR"/>
    <property type="match status" value="1"/>
</dbReference>
<feature type="domain" description="HTH iclR-type" evidence="4">
    <location>
        <begin position="16"/>
        <end position="78"/>
    </location>
</feature>
<dbReference type="InterPro" id="IPR014757">
    <property type="entry name" value="Tscrpt_reg_IclR_C"/>
</dbReference>
<dbReference type="InterPro" id="IPR036388">
    <property type="entry name" value="WH-like_DNA-bd_sf"/>
</dbReference>
<keyword evidence="1" id="KW-0805">Transcription regulation</keyword>
<dbReference type="InterPro" id="IPR050707">
    <property type="entry name" value="HTH_MetabolicPath_Reg"/>
</dbReference>
<evidence type="ECO:0000256" key="3">
    <source>
        <dbReference type="ARBA" id="ARBA00023163"/>
    </source>
</evidence>
<dbReference type="PROSITE" id="PS51078">
    <property type="entry name" value="ICLR_ED"/>
    <property type="match status" value="1"/>
</dbReference>
<dbReference type="AlphaFoldDB" id="A0AAE3XR41"/>
<sequence length="265" mass="30013">MKQNKSSTQEEKQYSVPNLNRALDVIELLTEHTEGLTLTEVQEKLNYPKSSLFRIMSSLNDRNYLLKNDKTGTFSLSKKLLHIGLATLSETSLVEKALNYMRKLRNDTKETVLLGTLDGNEVVLLEQAIGTHPFTFRLSLGKRINLHASAPGKAILSYLPEEERETCLKQIEFEKFNDNTIIDPKQFREELYEVKKLGYALDRAEEYEGVHCVGAPIFNQHGLPIASLWVTAPSVRLSSESFEQVGSQVSQKAMEISKEFGFKKA</sequence>
<dbReference type="Proteomes" id="UP001185092">
    <property type="component" value="Unassembled WGS sequence"/>
</dbReference>
<dbReference type="InterPro" id="IPR005471">
    <property type="entry name" value="Tscrpt_reg_IclR_N"/>
</dbReference>
<dbReference type="PANTHER" id="PTHR30136:SF35">
    <property type="entry name" value="HTH-TYPE TRANSCRIPTIONAL REGULATOR RV1719"/>
    <property type="match status" value="1"/>
</dbReference>
<keyword evidence="3" id="KW-0804">Transcription</keyword>
<gene>
    <name evidence="6" type="ORF">HNQ88_004694</name>
</gene>
<name>A0AAE3XR41_9BACT</name>
<proteinExistence type="predicted"/>
<dbReference type="EMBL" id="JAVDQD010000009">
    <property type="protein sequence ID" value="MDR6241607.1"/>
    <property type="molecule type" value="Genomic_DNA"/>
</dbReference>
<dbReference type="PANTHER" id="PTHR30136">
    <property type="entry name" value="HELIX-TURN-HELIX TRANSCRIPTIONAL REGULATOR, ICLR FAMILY"/>
    <property type="match status" value="1"/>
</dbReference>
<dbReference type="SUPFAM" id="SSF46785">
    <property type="entry name" value="Winged helix' DNA-binding domain"/>
    <property type="match status" value="1"/>
</dbReference>
<evidence type="ECO:0000256" key="2">
    <source>
        <dbReference type="ARBA" id="ARBA00023125"/>
    </source>
</evidence>
<feature type="domain" description="IclR-ED" evidence="5">
    <location>
        <begin position="79"/>
        <end position="262"/>
    </location>
</feature>
<dbReference type="InterPro" id="IPR029016">
    <property type="entry name" value="GAF-like_dom_sf"/>
</dbReference>
<accession>A0AAE3XR41</accession>
<evidence type="ECO:0000256" key="1">
    <source>
        <dbReference type="ARBA" id="ARBA00023015"/>
    </source>
</evidence>
<keyword evidence="2 6" id="KW-0238">DNA-binding</keyword>
<dbReference type="SUPFAM" id="SSF55781">
    <property type="entry name" value="GAF domain-like"/>
    <property type="match status" value="1"/>
</dbReference>